<dbReference type="InterPro" id="IPR016181">
    <property type="entry name" value="Acyl_CoA_acyltransferase"/>
</dbReference>
<dbReference type="CDD" id="cd04301">
    <property type="entry name" value="NAT_SF"/>
    <property type="match status" value="1"/>
</dbReference>
<evidence type="ECO:0000313" key="2">
    <source>
        <dbReference type="EMBL" id="MEN7549412.1"/>
    </source>
</evidence>
<evidence type="ECO:0000313" key="3">
    <source>
        <dbReference type="Proteomes" id="UP001403385"/>
    </source>
</evidence>
<name>A0AAW9S7D2_9BACT</name>
<dbReference type="AlphaFoldDB" id="A0AAW9S7D2"/>
<dbReference type="Pfam" id="PF13508">
    <property type="entry name" value="Acetyltransf_7"/>
    <property type="match status" value="1"/>
</dbReference>
<keyword evidence="3" id="KW-1185">Reference proteome</keyword>
<proteinExistence type="predicted"/>
<dbReference type="PANTHER" id="PTHR43233:SF1">
    <property type="entry name" value="FAMILY N-ACETYLTRANSFERASE, PUTATIVE (AFU_ORTHOLOGUE AFUA_6G03350)-RELATED"/>
    <property type="match status" value="1"/>
</dbReference>
<dbReference type="EMBL" id="JBDKWZ010000008">
    <property type="protein sequence ID" value="MEN7549412.1"/>
    <property type="molecule type" value="Genomic_DNA"/>
</dbReference>
<dbReference type="PROSITE" id="PS51186">
    <property type="entry name" value="GNAT"/>
    <property type="match status" value="1"/>
</dbReference>
<dbReference type="RefSeq" id="WP_346822187.1">
    <property type="nucleotide sequence ID" value="NZ_JBDKWZ010000008.1"/>
</dbReference>
<comment type="caution">
    <text evidence="2">The sequence shown here is derived from an EMBL/GenBank/DDBJ whole genome shotgun (WGS) entry which is preliminary data.</text>
</comment>
<dbReference type="GO" id="GO:0016747">
    <property type="term" value="F:acyltransferase activity, transferring groups other than amino-acyl groups"/>
    <property type="evidence" value="ECO:0007669"/>
    <property type="project" value="InterPro"/>
</dbReference>
<dbReference type="Gene3D" id="3.40.630.30">
    <property type="match status" value="1"/>
</dbReference>
<dbReference type="InterPro" id="IPR000182">
    <property type="entry name" value="GNAT_dom"/>
</dbReference>
<protein>
    <submittedName>
        <fullName evidence="2">GNAT family N-acetyltransferase</fullName>
    </submittedName>
</protein>
<feature type="domain" description="N-acetyltransferase" evidence="1">
    <location>
        <begin position="6"/>
        <end position="139"/>
    </location>
</feature>
<gene>
    <name evidence="2" type="ORF">AAG747_15925</name>
</gene>
<dbReference type="PANTHER" id="PTHR43233">
    <property type="entry name" value="FAMILY N-ACETYLTRANSFERASE, PUTATIVE (AFU_ORTHOLOGUE AFUA_6G03350)-RELATED"/>
    <property type="match status" value="1"/>
</dbReference>
<accession>A0AAW9S7D2</accession>
<reference evidence="2 3" key="1">
    <citation type="submission" date="2024-04" db="EMBL/GenBank/DDBJ databases">
        <title>Novel genus in family Flammeovirgaceae.</title>
        <authorList>
            <person name="Nguyen T.H."/>
            <person name="Vuong T.Q."/>
            <person name="Le H."/>
            <person name="Kim S.-G."/>
        </authorList>
    </citation>
    <scope>NUCLEOTIDE SEQUENCE [LARGE SCALE GENOMIC DNA]</scope>
    <source>
        <strain evidence="2 3">JCM 23209</strain>
    </source>
</reference>
<dbReference type="InterPro" id="IPR053144">
    <property type="entry name" value="Acetyltransferase_Butenolide"/>
</dbReference>
<evidence type="ECO:0000259" key="1">
    <source>
        <dbReference type="PROSITE" id="PS51186"/>
    </source>
</evidence>
<dbReference type="Proteomes" id="UP001403385">
    <property type="component" value="Unassembled WGS sequence"/>
</dbReference>
<dbReference type="SUPFAM" id="SSF55729">
    <property type="entry name" value="Acyl-CoA N-acyltransferases (Nat)"/>
    <property type="match status" value="1"/>
</dbReference>
<organism evidence="2 3">
    <name type="scientific">Rapidithrix thailandica</name>
    <dbReference type="NCBI Taxonomy" id="413964"/>
    <lineage>
        <taxon>Bacteria</taxon>
        <taxon>Pseudomonadati</taxon>
        <taxon>Bacteroidota</taxon>
        <taxon>Cytophagia</taxon>
        <taxon>Cytophagales</taxon>
        <taxon>Flammeovirgaceae</taxon>
        <taxon>Rapidithrix</taxon>
    </lineage>
</organism>
<sequence length="139" mass="15764">MNHSKIRLTDTKEFEAAQVIELYKSNKWSSAEKPDLLLNALHNSHSLVLAYDDTKLVGLGNAISDGYLVVYYPHLLVHPDYQGKGIGRMIVAKLQDTYTGFHQQMLTADGKAIRFYEKCGFTRAGNTEPMWIYQGKEHS</sequence>